<accession>A0A7R8ZKA9</accession>
<dbReference type="AlphaFoldDB" id="A0A7R8ZKA9"/>
<evidence type="ECO:0000313" key="3">
    <source>
        <dbReference type="EMBL" id="CAD7223294.1"/>
    </source>
</evidence>
<dbReference type="PROSITE" id="PS51203">
    <property type="entry name" value="CS"/>
    <property type="match status" value="1"/>
</dbReference>
<dbReference type="GO" id="GO:0005634">
    <property type="term" value="C:nucleus"/>
    <property type="evidence" value="ECO:0007669"/>
    <property type="project" value="TreeGrafter"/>
</dbReference>
<organism evidence="3">
    <name type="scientific">Cyprideis torosa</name>
    <dbReference type="NCBI Taxonomy" id="163714"/>
    <lineage>
        <taxon>Eukaryota</taxon>
        <taxon>Metazoa</taxon>
        <taxon>Ecdysozoa</taxon>
        <taxon>Arthropoda</taxon>
        <taxon>Crustacea</taxon>
        <taxon>Oligostraca</taxon>
        <taxon>Ostracoda</taxon>
        <taxon>Podocopa</taxon>
        <taxon>Podocopida</taxon>
        <taxon>Cytherocopina</taxon>
        <taxon>Cytheroidea</taxon>
        <taxon>Cytherideidae</taxon>
        <taxon>Cyprideis</taxon>
    </lineage>
</organism>
<reference evidence="3" key="1">
    <citation type="submission" date="2020-11" db="EMBL/GenBank/DDBJ databases">
        <authorList>
            <person name="Tran Van P."/>
        </authorList>
    </citation>
    <scope>NUCLEOTIDE SEQUENCE</scope>
</reference>
<dbReference type="FunFam" id="2.60.40.790:FF:000013">
    <property type="entry name" value="Very-long-chain (3R)-3-hydroxyacyl-CoA dehydratase"/>
    <property type="match status" value="1"/>
</dbReference>
<protein>
    <submittedName>
        <fullName evidence="3">Uncharacterized protein</fullName>
    </submittedName>
</protein>
<dbReference type="GO" id="GO:0051879">
    <property type="term" value="F:Hsp90 protein binding"/>
    <property type="evidence" value="ECO:0007669"/>
    <property type="project" value="InterPro"/>
</dbReference>
<dbReference type="GO" id="GO:0006457">
    <property type="term" value="P:protein folding"/>
    <property type="evidence" value="ECO:0007669"/>
    <property type="project" value="TreeGrafter"/>
</dbReference>
<dbReference type="SUPFAM" id="SSF49764">
    <property type="entry name" value="HSP20-like chaperones"/>
    <property type="match status" value="1"/>
</dbReference>
<feature type="compositionally biased region" description="Basic and acidic residues" evidence="2">
    <location>
        <begin position="233"/>
        <end position="247"/>
    </location>
</feature>
<feature type="region of interest" description="Disordered" evidence="2">
    <location>
        <begin position="191"/>
        <end position="247"/>
    </location>
</feature>
<dbReference type="InterPro" id="IPR007052">
    <property type="entry name" value="CS_dom"/>
</dbReference>
<dbReference type="GO" id="GO:0051131">
    <property type="term" value="P:chaperone-mediated protein complex assembly"/>
    <property type="evidence" value="ECO:0007669"/>
    <property type="project" value="TreeGrafter"/>
</dbReference>
<dbReference type="CDD" id="cd06465">
    <property type="entry name" value="p23_hB-ind1_like"/>
    <property type="match status" value="1"/>
</dbReference>
<gene>
    <name evidence="3" type="ORF">CTOB1V02_LOCUS1284</name>
</gene>
<evidence type="ECO:0000256" key="2">
    <source>
        <dbReference type="SAM" id="MobiDB-lite"/>
    </source>
</evidence>
<dbReference type="PANTHER" id="PTHR22932:SF1">
    <property type="entry name" value="CO-CHAPERONE PROTEIN DAF-41"/>
    <property type="match status" value="1"/>
</dbReference>
<dbReference type="PANTHER" id="PTHR22932">
    <property type="entry name" value="TELOMERASE-BINDING PROTEIN P23 HSP90 CO-CHAPERONE"/>
    <property type="match status" value="1"/>
</dbReference>
<dbReference type="InterPro" id="IPR008978">
    <property type="entry name" value="HSP20-like_chaperone"/>
</dbReference>
<feature type="compositionally biased region" description="Acidic residues" evidence="2">
    <location>
        <begin position="215"/>
        <end position="232"/>
    </location>
</feature>
<name>A0A7R8ZKA9_9CRUS</name>
<dbReference type="Gene3D" id="2.60.40.790">
    <property type="match status" value="1"/>
</dbReference>
<evidence type="ECO:0000256" key="1">
    <source>
        <dbReference type="ARBA" id="ARBA00025733"/>
    </source>
</evidence>
<proteinExistence type="inferred from homology"/>
<dbReference type="EMBL" id="OB660179">
    <property type="protein sequence ID" value="CAD7223294.1"/>
    <property type="molecule type" value="Genomic_DNA"/>
</dbReference>
<comment type="similarity">
    <text evidence="1">Belongs to the p23/wos2 family.</text>
</comment>
<dbReference type="InterPro" id="IPR045250">
    <property type="entry name" value="p23-like"/>
</dbReference>
<dbReference type="Pfam" id="PF04969">
    <property type="entry name" value="CS"/>
    <property type="match status" value="1"/>
</dbReference>
<dbReference type="OrthoDB" id="1564555at2759"/>
<sequence>MPEALFESIPHPTVEWAQRKDRVLMTICLEDVSNPEINIKESELSFKGVGGTEQKLHACNLTFFGQLDPEKSTFTVRPRNIEFTLMKKEAGPFWPRLLKEKGRLPWLKVDFNRWKDEDDEEEEEPANNFDFESIVMLEVKFWLVVEEQEFLCPDERELGPLLFGAICSDPANPIRPDQAWLLIRSDPATEKADPMMSRMGGMGGMGDAPNLDDLNLPEDEDDEDDDLPELEDTEKKEGEAKEDANAK</sequence>
<dbReference type="GO" id="GO:0051087">
    <property type="term" value="F:protein-folding chaperone binding"/>
    <property type="evidence" value="ECO:0007669"/>
    <property type="project" value="TreeGrafter"/>
</dbReference>
<dbReference type="GO" id="GO:0005829">
    <property type="term" value="C:cytosol"/>
    <property type="evidence" value="ECO:0007669"/>
    <property type="project" value="TreeGrafter"/>
</dbReference>